<evidence type="ECO:0000256" key="10">
    <source>
        <dbReference type="ARBA" id="ARBA00023136"/>
    </source>
</evidence>
<dbReference type="FunFam" id="1.10.510.10:FF:000252">
    <property type="entry name" value="Receptor-like protein kinase FERONIA"/>
    <property type="match status" value="1"/>
</dbReference>
<dbReference type="Proteomes" id="UP000002051">
    <property type="component" value="Unassembled WGS sequence"/>
</dbReference>
<evidence type="ECO:0000256" key="8">
    <source>
        <dbReference type="ARBA" id="ARBA00022840"/>
    </source>
</evidence>
<evidence type="ECO:0000256" key="4">
    <source>
        <dbReference type="ARBA" id="ARBA00022692"/>
    </source>
</evidence>
<dbReference type="GO" id="GO:0005524">
    <property type="term" value="F:ATP binding"/>
    <property type="evidence" value="ECO:0007669"/>
    <property type="project" value="UniProtKB-UniRule"/>
</dbReference>
<dbReference type="STRING" id="3880.A0A072U795"/>
<evidence type="ECO:0000259" key="16">
    <source>
        <dbReference type="PROSITE" id="PS50011"/>
    </source>
</evidence>
<dbReference type="GO" id="GO:0005886">
    <property type="term" value="C:plasma membrane"/>
    <property type="evidence" value="ECO:0000318"/>
    <property type="project" value="GO_Central"/>
</dbReference>
<evidence type="ECO:0000256" key="3">
    <source>
        <dbReference type="ARBA" id="ARBA00022679"/>
    </source>
</evidence>
<dbReference type="AlphaFoldDB" id="A0A072U795"/>
<dbReference type="FunFam" id="2.60.120.430:FF:000003">
    <property type="entry name" value="FERONIA receptor-like kinase"/>
    <property type="match status" value="1"/>
</dbReference>
<dbReference type="GO" id="GO:0010038">
    <property type="term" value="P:response to metal ion"/>
    <property type="evidence" value="ECO:0007669"/>
    <property type="project" value="UniProtKB-ARBA"/>
</dbReference>
<dbReference type="SMART" id="SM00220">
    <property type="entry name" value="S_TKc"/>
    <property type="match status" value="1"/>
</dbReference>
<evidence type="ECO:0000313" key="17">
    <source>
        <dbReference type="EMBL" id="KEH21720.1"/>
    </source>
</evidence>
<feature type="chain" id="PRO_5014499381" evidence="15">
    <location>
        <begin position="32"/>
        <end position="888"/>
    </location>
</feature>
<feature type="binding site" evidence="12">
    <location>
        <position position="561"/>
    </location>
    <ligand>
        <name>ATP</name>
        <dbReference type="ChEBI" id="CHEBI:30616"/>
    </ligand>
</feature>
<evidence type="ECO:0000256" key="5">
    <source>
        <dbReference type="ARBA" id="ARBA00022729"/>
    </source>
</evidence>
<dbReference type="KEGG" id="mtr:25497571"/>
<dbReference type="InterPro" id="IPR045272">
    <property type="entry name" value="ANXUR1/2-like"/>
</dbReference>
<evidence type="ECO:0000256" key="6">
    <source>
        <dbReference type="ARBA" id="ARBA00022741"/>
    </source>
</evidence>
<evidence type="ECO:0000256" key="2">
    <source>
        <dbReference type="ARBA" id="ARBA00022527"/>
    </source>
</evidence>
<sequence length="888" mass="100795">MANSRNHKFQCNTTLLHFLFLHLLFPLIASSYNPDYSLAISCGSSTNTTAFDGRIWVVDNIDNSNLFSFIEPKNTNPSLKTKPNSLSNTQIPFTTGRASLSNFTYSFSNIITNSTIFLRLHFYPTSYQNFETSYALFSVEVNNNITLLKNFNPSLWLHHDENHIVKEYSIQIKPNEKLNITFIPNNTNQLSPSYAFINGIEVVSMPSFLYYTNLSDQDYRIKLPGSDNTEYQVLNNKALETVYRVNVGQNQVPANQDTGMFRNWDNDSPRYLEKEYPSSVSSDFTHNLTYKNNVIPNYIAPEGVYLTARSYGMYETEDYNVTWNFEVDSAFTYMVRLHFCEFDWHIKQDGDRIFQIFIDDSLAELFADVIWWSGAPFVPVHKDYAVTMGSHGGSSQIEKVNLSIKLHRLPKPMPSVYRDVTLNGIEILKISDKNNLFGVNPKPMSFSPKEQVLPTQQWKKSTTKILAVVAVSCLILASVVGITVFARRNIIFNSHTEIEEISWKTKKQGSSSLPSHLCRYFTIAEIKAATNNFEDIFIIGVGGFGNVYKGYIDGVTPVAIKRLKPGSQQGVNEFLNEIELLSQLRHIHLVSLIGYCNEGVEMILVYDFMQRGSLCEYLYGSDNKPLTWKQRLEILLGAARGLHYLHAGAKHNIIHRDVKSTNILLDEKWVAKVSDFGLSKVGPTGMSMTHVSTMVKGSLGYLDPEYYMRQRLTLKSDVYSFGVVLLEVLCARPPLVRSLDKKKASLAVWFQTCYNEGMVIEDMVDPFIKDSITSECLKCYCQMVLNCLHDDGNQRMSMSDVVATLEFALQLEMSEEDSKLVGTKEKEKSEQRIELSHFTDDGSDMCFTSSSDDYGSHTTNSTSTEEQPLFSENFHATVFSEIGNPKAR</sequence>
<proteinExistence type="predicted"/>
<feature type="region of interest" description="Disordered" evidence="13">
    <location>
        <begin position="841"/>
        <end position="867"/>
    </location>
</feature>
<dbReference type="HOGENOM" id="CLU_000288_42_5_1"/>
<evidence type="ECO:0000313" key="19">
    <source>
        <dbReference type="Proteomes" id="UP000002051"/>
    </source>
</evidence>
<dbReference type="Gene3D" id="2.60.120.430">
    <property type="entry name" value="Galactose-binding lectin"/>
    <property type="match status" value="2"/>
</dbReference>
<keyword evidence="2" id="KW-0723">Serine/threonine-protein kinase</keyword>
<feature type="compositionally biased region" description="Polar residues" evidence="13">
    <location>
        <begin position="846"/>
        <end position="866"/>
    </location>
</feature>
<dbReference type="Gene3D" id="3.30.200.20">
    <property type="entry name" value="Phosphorylase Kinase, domain 1"/>
    <property type="match status" value="1"/>
</dbReference>
<dbReference type="FunFam" id="2.60.120.430:FF:000007">
    <property type="entry name" value="FERONIA receptor-like kinase"/>
    <property type="match status" value="1"/>
</dbReference>
<keyword evidence="7 17" id="KW-0418">Kinase</keyword>
<dbReference type="InterPro" id="IPR011009">
    <property type="entry name" value="Kinase-like_dom_sf"/>
</dbReference>
<reference evidence="17 19" key="1">
    <citation type="journal article" date="2011" name="Nature">
        <title>The Medicago genome provides insight into the evolution of rhizobial symbioses.</title>
        <authorList>
            <person name="Young N.D."/>
            <person name="Debelle F."/>
            <person name="Oldroyd G.E."/>
            <person name="Geurts R."/>
            <person name="Cannon S.B."/>
            <person name="Udvardi M.K."/>
            <person name="Benedito V.A."/>
            <person name="Mayer K.F."/>
            <person name="Gouzy J."/>
            <person name="Schoof H."/>
            <person name="Van de Peer Y."/>
            <person name="Proost S."/>
            <person name="Cook D.R."/>
            <person name="Meyers B.C."/>
            <person name="Spannagl M."/>
            <person name="Cheung F."/>
            <person name="De Mita S."/>
            <person name="Krishnakumar V."/>
            <person name="Gundlach H."/>
            <person name="Zhou S."/>
            <person name="Mudge J."/>
            <person name="Bharti A.K."/>
            <person name="Murray J.D."/>
            <person name="Naoumkina M.A."/>
            <person name="Rosen B."/>
            <person name="Silverstein K.A."/>
            <person name="Tang H."/>
            <person name="Rombauts S."/>
            <person name="Zhao P.X."/>
            <person name="Zhou P."/>
            <person name="Barbe V."/>
            <person name="Bardou P."/>
            <person name="Bechner M."/>
            <person name="Bellec A."/>
            <person name="Berger A."/>
            <person name="Berges H."/>
            <person name="Bidwell S."/>
            <person name="Bisseling T."/>
            <person name="Choisne N."/>
            <person name="Couloux A."/>
            <person name="Denny R."/>
            <person name="Deshpande S."/>
            <person name="Dai X."/>
            <person name="Doyle J.J."/>
            <person name="Dudez A.M."/>
            <person name="Farmer A.D."/>
            <person name="Fouteau S."/>
            <person name="Franken C."/>
            <person name="Gibelin C."/>
            <person name="Gish J."/>
            <person name="Goldstein S."/>
            <person name="Gonzalez A.J."/>
            <person name="Green P.J."/>
            <person name="Hallab A."/>
            <person name="Hartog M."/>
            <person name="Hua A."/>
            <person name="Humphray S.J."/>
            <person name="Jeong D.H."/>
            <person name="Jing Y."/>
            <person name="Jocker A."/>
            <person name="Kenton S.M."/>
            <person name="Kim D.J."/>
            <person name="Klee K."/>
            <person name="Lai H."/>
            <person name="Lang C."/>
            <person name="Lin S."/>
            <person name="Macmil S.L."/>
            <person name="Magdelenat G."/>
            <person name="Matthews L."/>
            <person name="McCorrison J."/>
            <person name="Monaghan E.L."/>
            <person name="Mun J.H."/>
            <person name="Najar F.Z."/>
            <person name="Nicholson C."/>
            <person name="Noirot C."/>
            <person name="O'Bleness M."/>
            <person name="Paule C.R."/>
            <person name="Poulain J."/>
            <person name="Prion F."/>
            <person name="Qin B."/>
            <person name="Qu C."/>
            <person name="Retzel E.F."/>
            <person name="Riddle C."/>
            <person name="Sallet E."/>
            <person name="Samain S."/>
            <person name="Samson N."/>
            <person name="Sanders I."/>
            <person name="Saurat O."/>
            <person name="Scarpelli C."/>
            <person name="Schiex T."/>
            <person name="Segurens B."/>
            <person name="Severin A.J."/>
            <person name="Sherrier D.J."/>
            <person name="Shi R."/>
            <person name="Sims S."/>
            <person name="Singer S.R."/>
            <person name="Sinharoy S."/>
            <person name="Sterck L."/>
            <person name="Viollet A."/>
            <person name="Wang B.B."/>
            <person name="Wang K."/>
            <person name="Wang M."/>
            <person name="Wang X."/>
            <person name="Warfsmann J."/>
            <person name="Weissenbach J."/>
            <person name="White D.D."/>
            <person name="White J.D."/>
            <person name="Wiley G.B."/>
            <person name="Wincker P."/>
            <person name="Xing Y."/>
            <person name="Yang L."/>
            <person name="Yao Z."/>
            <person name="Ying F."/>
            <person name="Zhai J."/>
            <person name="Zhou L."/>
            <person name="Zuber A."/>
            <person name="Denarie J."/>
            <person name="Dixon R.A."/>
            <person name="May G.D."/>
            <person name="Schwartz D.C."/>
            <person name="Rogers J."/>
            <person name="Quetier F."/>
            <person name="Town C.D."/>
            <person name="Roe B.A."/>
        </authorList>
    </citation>
    <scope>NUCLEOTIDE SEQUENCE [LARGE SCALE GENOMIC DNA]</scope>
    <source>
        <strain evidence="17">A17</strain>
        <strain evidence="18 19">cv. Jemalong A17</strain>
    </source>
</reference>
<keyword evidence="3" id="KW-0808">Transferase</keyword>
<dbReference type="SUPFAM" id="SSF56112">
    <property type="entry name" value="Protein kinase-like (PK-like)"/>
    <property type="match status" value="1"/>
</dbReference>
<dbReference type="InterPro" id="IPR000719">
    <property type="entry name" value="Prot_kinase_dom"/>
</dbReference>
<evidence type="ECO:0000256" key="12">
    <source>
        <dbReference type="PROSITE-ProRule" id="PRU10141"/>
    </source>
</evidence>
<dbReference type="OrthoDB" id="1403677at2759"/>
<dbReference type="GO" id="GO:0004672">
    <property type="term" value="F:protein kinase activity"/>
    <property type="evidence" value="ECO:0000318"/>
    <property type="project" value="GO_Central"/>
</dbReference>
<dbReference type="CDD" id="cd14066">
    <property type="entry name" value="STKc_IRAK"/>
    <property type="match status" value="1"/>
</dbReference>
<dbReference type="Pfam" id="PF12819">
    <property type="entry name" value="Malectin_like"/>
    <property type="match status" value="1"/>
</dbReference>
<keyword evidence="19" id="KW-1185">Reference proteome</keyword>
<dbReference type="FunFam" id="3.30.200.20:FF:000039">
    <property type="entry name" value="receptor-like protein kinase FERONIA"/>
    <property type="match status" value="1"/>
</dbReference>
<dbReference type="PROSITE" id="PS00108">
    <property type="entry name" value="PROTEIN_KINASE_ST"/>
    <property type="match status" value="1"/>
</dbReference>
<reference evidence="17 19" key="2">
    <citation type="journal article" date="2014" name="BMC Genomics">
        <title>An improved genome release (version Mt4.0) for the model legume Medicago truncatula.</title>
        <authorList>
            <person name="Tang H."/>
            <person name="Krishnakumar V."/>
            <person name="Bidwell S."/>
            <person name="Rosen B."/>
            <person name="Chan A."/>
            <person name="Zhou S."/>
            <person name="Gentzbittel L."/>
            <person name="Childs K.L."/>
            <person name="Yandell M."/>
            <person name="Gundlach H."/>
            <person name="Mayer K.F."/>
            <person name="Schwartz D.C."/>
            <person name="Town C.D."/>
        </authorList>
    </citation>
    <scope>GENOME REANNOTATION</scope>
    <source>
        <strain evidence="17">A17</strain>
        <strain evidence="18 19">cv. Jemalong A17</strain>
    </source>
</reference>
<evidence type="ECO:0000256" key="7">
    <source>
        <dbReference type="ARBA" id="ARBA00022777"/>
    </source>
</evidence>
<feature type="domain" description="Protein kinase" evidence="16">
    <location>
        <begin position="533"/>
        <end position="808"/>
    </location>
</feature>
<dbReference type="InterPro" id="IPR017441">
    <property type="entry name" value="Protein_kinase_ATP_BS"/>
</dbReference>
<dbReference type="PANTHER" id="PTHR34590">
    <property type="entry name" value="OS03G0124300 PROTEIN-RELATED"/>
    <property type="match status" value="1"/>
</dbReference>
<organism evidence="17 19">
    <name type="scientific">Medicago truncatula</name>
    <name type="common">Barrel medic</name>
    <name type="synonym">Medicago tribuloides</name>
    <dbReference type="NCBI Taxonomy" id="3880"/>
    <lineage>
        <taxon>Eukaryota</taxon>
        <taxon>Viridiplantae</taxon>
        <taxon>Streptophyta</taxon>
        <taxon>Embryophyta</taxon>
        <taxon>Tracheophyta</taxon>
        <taxon>Spermatophyta</taxon>
        <taxon>Magnoliopsida</taxon>
        <taxon>eudicotyledons</taxon>
        <taxon>Gunneridae</taxon>
        <taxon>Pentapetalae</taxon>
        <taxon>rosids</taxon>
        <taxon>fabids</taxon>
        <taxon>Fabales</taxon>
        <taxon>Fabaceae</taxon>
        <taxon>Papilionoideae</taxon>
        <taxon>50 kb inversion clade</taxon>
        <taxon>NPAAA clade</taxon>
        <taxon>Hologalegina</taxon>
        <taxon>IRL clade</taxon>
        <taxon>Trifolieae</taxon>
        <taxon>Medicago</taxon>
    </lineage>
</organism>
<dbReference type="Gene3D" id="1.10.510.10">
    <property type="entry name" value="Transferase(Phosphotransferase) domain 1"/>
    <property type="match status" value="1"/>
</dbReference>
<dbReference type="GO" id="GO:0004674">
    <property type="term" value="F:protein serine/threonine kinase activity"/>
    <property type="evidence" value="ECO:0007669"/>
    <property type="project" value="UniProtKB-KW"/>
</dbReference>
<keyword evidence="17" id="KW-0675">Receptor</keyword>
<dbReference type="InterPro" id="IPR008271">
    <property type="entry name" value="Ser/Thr_kinase_AS"/>
</dbReference>
<dbReference type="EMBL" id="CM001223">
    <property type="protein sequence ID" value="KEH21720.1"/>
    <property type="molecule type" value="Genomic_DNA"/>
</dbReference>
<dbReference type="PROSITE" id="PS00107">
    <property type="entry name" value="PROTEIN_KINASE_ATP"/>
    <property type="match status" value="1"/>
</dbReference>
<dbReference type="PROSITE" id="PS50011">
    <property type="entry name" value="PROTEIN_KINASE_DOM"/>
    <property type="match status" value="1"/>
</dbReference>
<dbReference type="GO" id="GO:0004714">
    <property type="term" value="F:transmembrane receptor protein tyrosine kinase activity"/>
    <property type="evidence" value="ECO:0007669"/>
    <property type="project" value="InterPro"/>
</dbReference>
<evidence type="ECO:0000256" key="9">
    <source>
        <dbReference type="ARBA" id="ARBA00022989"/>
    </source>
</evidence>
<evidence type="ECO:0000256" key="11">
    <source>
        <dbReference type="ARBA" id="ARBA00023180"/>
    </source>
</evidence>
<keyword evidence="10 14" id="KW-0472">Membrane</keyword>
<evidence type="ECO:0000313" key="18">
    <source>
        <dbReference type="EnsemblPlants" id="KEH21720"/>
    </source>
</evidence>
<reference evidence="18" key="3">
    <citation type="submission" date="2015-04" db="UniProtKB">
        <authorList>
            <consortium name="EnsemblPlants"/>
        </authorList>
    </citation>
    <scope>IDENTIFICATION</scope>
    <source>
        <strain evidence="18">cv. Jemalong A17</strain>
    </source>
</reference>
<protein>
    <submittedName>
        <fullName evidence="17">Feronia receptor-like kinase</fullName>
    </submittedName>
</protein>
<keyword evidence="6 12" id="KW-0547">Nucleotide-binding</keyword>
<keyword evidence="11" id="KW-0325">Glycoprotein</keyword>
<feature type="signal peptide" evidence="15">
    <location>
        <begin position="1"/>
        <end position="31"/>
    </location>
</feature>
<evidence type="ECO:0000256" key="14">
    <source>
        <dbReference type="SAM" id="Phobius"/>
    </source>
</evidence>
<gene>
    <name evidence="18" type="primary">25497571</name>
    <name evidence="17" type="ordered locus">MTR_7g015550</name>
</gene>
<dbReference type="Pfam" id="PF07714">
    <property type="entry name" value="PK_Tyr_Ser-Thr"/>
    <property type="match status" value="1"/>
</dbReference>
<keyword evidence="5 15" id="KW-0732">Signal</keyword>
<evidence type="ECO:0000256" key="15">
    <source>
        <dbReference type="SAM" id="SignalP"/>
    </source>
</evidence>
<feature type="transmembrane region" description="Helical" evidence="14">
    <location>
        <begin position="465"/>
        <end position="486"/>
    </location>
</feature>
<evidence type="ECO:0000256" key="1">
    <source>
        <dbReference type="ARBA" id="ARBA00004479"/>
    </source>
</evidence>
<keyword evidence="8 12" id="KW-0067">ATP-binding</keyword>
<keyword evidence="4 14" id="KW-0812">Transmembrane</keyword>
<dbReference type="EnsemblPlants" id="KEH21720">
    <property type="protein sequence ID" value="KEH21720"/>
    <property type="gene ID" value="MTR_7g015550"/>
</dbReference>
<dbReference type="InterPro" id="IPR001245">
    <property type="entry name" value="Ser-Thr/Tyr_kinase_cat_dom"/>
</dbReference>
<keyword evidence="9 14" id="KW-1133">Transmembrane helix</keyword>
<dbReference type="PANTHER" id="PTHR34590:SF15">
    <property type="entry name" value="PROTEIN KINASE DOMAIN-CONTAINING PROTEIN"/>
    <property type="match status" value="1"/>
</dbReference>
<comment type="subcellular location">
    <subcellularLocation>
        <location evidence="1">Membrane</location>
        <topology evidence="1">Single-pass type I membrane protein</topology>
    </subcellularLocation>
</comment>
<accession>A0A072U795</accession>
<dbReference type="InterPro" id="IPR024788">
    <property type="entry name" value="Malectin-like_Carb-bd_dom"/>
</dbReference>
<name>A0A072U795_MEDTR</name>
<evidence type="ECO:0000256" key="13">
    <source>
        <dbReference type="SAM" id="MobiDB-lite"/>
    </source>
</evidence>